<dbReference type="InterPro" id="IPR050553">
    <property type="entry name" value="Thioredoxin_ResA/DsbE_sf"/>
</dbReference>
<comment type="caution">
    <text evidence="3">The sequence shown here is derived from an EMBL/GenBank/DDBJ whole genome shotgun (WGS) entry which is preliminary data.</text>
</comment>
<name>A0ABP8GLN5_9SPHI</name>
<dbReference type="PROSITE" id="PS51352">
    <property type="entry name" value="THIOREDOXIN_2"/>
    <property type="match status" value="1"/>
</dbReference>
<dbReference type="PANTHER" id="PTHR42852">
    <property type="entry name" value="THIOL:DISULFIDE INTERCHANGE PROTEIN DSBE"/>
    <property type="match status" value="1"/>
</dbReference>
<evidence type="ECO:0000313" key="3">
    <source>
        <dbReference type="EMBL" id="GAA4326188.1"/>
    </source>
</evidence>
<feature type="chain" id="PRO_5045942806" evidence="1">
    <location>
        <begin position="20"/>
        <end position="451"/>
    </location>
</feature>
<gene>
    <name evidence="3" type="ORF">GCM10023149_28850</name>
</gene>
<dbReference type="RefSeq" id="WP_345211807.1">
    <property type="nucleotide sequence ID" value="NZ_BAABFT010000007.1"/>
</dbReference>
<dbReference type="Pfam" id="PF00085">
    <property type="entry name" value="Thioredoxin"/>
    <property type="match status" value="1"/>
</dbReference>
<dbReference type="CDD" id="cd02966">
    <property type="entry name" value="TlpA_like_family"/>
    <property type="match status" value="1"/>
</dbReference>
<proteinExistence type="predicted"/>
<dbReference type="InterPro" id="IPR013766">
    <property type="entry name" value="Thioredoxin_domain"/>
</dbReference>
<dbReference type="SUPFAM" id="SSF52833">
    <property type="entry name" value="Thioredoxin-like"/>
    <property type="match status" value="1"/>
</dbReference>
<feature type="signal peptide" evidence="1">
    <location>
        <begin position="1"/>
        <end position="19"/>
    </location>
</feature>
<evidence type="ECO:0000313" key="4">
    <source>
        <dbReference type="Proteomes" id="UP001500582"/>
    </source>
</evidence>
<dbReference type="Proteomes" id="UP001500582">
    <property type="component" value="Unassembled WGS sequence"/>
</dbReference>
<organism evidence="3 4">
    <name type="scientific">Mucilaginibacter gynuensis</name>
    <dbReference type="NCBI Taxonomy" id="1302236"/>
    <lineage>
        <taxon>Bacteria</taxon>
        <taxon>Pseudomonadati</taxon>
        <taxon>Bacteroidota</taxon>
        <taxon>Sphingobacteriia</taxon>
        <taxon>Sphingobacteriales</taxon>
        <taxon>Sphingobacteriaceae</taxon>
        <taxon>Mucilaginibacter</taxon>
    </lineage>
</organism>
<sequence>MKRYFSFLLLLCLFFRAPAQDKPIPNKTKSTAALEIGKGGLQIGDQVPNVTITGLSGFRVNNKPVSKLPLSHFRGKLLIISFWATWCAPCRAMMPVEDSLQKVFGDRITILPVTYQPEVVAAPVLSAMRKVHDLKLPGVTGDTVLHRLFPHHALPHYVWVDAKGIIRAITEEKEVTAEKIRAMLSGTGTLAQKKDIVQPYDGMLPLLAGSNGGDGAGLKYHALLSSYIPGLEAGMTVTKFDSSSGQRFNVRNVPFVWICRLAFADKGRWFQDSRIAVLSKDSARLNSHLSGQAYMDWLAQGNGWCYELLVPPSLSLQAFPLIQTDLKRLFPAYEVTVETRKTKCLALVRTSGSDKLATKGGEVLVDIDPYKARLRNSTLTQLMKRLDHQYLQNSPLPVVDQTGYTGRVDLSVDGRLSDVPTLNKALAVYDLAFEEKEAAVEMLVIRDARQP</sequence>
<evidence type="ECO:0000256" key="1">
    <source>
        <dbReference type="SAM" id="SignalP"/>
    </source>
</evidence>
<feature type="domain" description="Thioredoxin" evidence="2">
    <location>
        <begin position="41"/>
        <end position="189"/>
    </location>
</feature>
<protein>
    <submittedName>
        <fullName evidence="3">Redoxin domain-containing protein</fullName>
    </submittedName>
</protein>
<reference evidence="4" key="1">
    <citation type="journal article" date="2019" name="Int. J. Syst. Evol. Microbiol.">
        <title>The Global Catalogue of Microorganisms (GCM) 10K type strain sequencing project: providing services to taxonomists for standard genome sequencing and annotation.</title>
        <authorList>
            <consortium name="The Broad Institute Genomics Platform"/>
            <consortium name="The Broad Institute Genome Sequencing Center for Infectious Disease"/>
            <person name="Wu L."/>
            <person name="Ma J."/>
        </authorList>
    </citation>
    <scope>NUCLEOTIDE SEQUENCE [LARGE SCALE GENOMIC DNA]</scope>
    <source>
        <strain evidence="4">JCM 17705</strain>
    </source>
</reference>
<dbReference type="EMBL" id="BAABFT010000007">
    <property type="protein sequence ID" value="GAA4326188.1"/>
    <property type="molecule type" value="Genomic_DNA"/>
</dbReference>
<dbReference type="PANTHER" id="PTHR42852:SF17">
    <property type="entry name" value="THIOREDOXIN-LIKE PROTEIN HI_1115"/>
    <property type="match status" value="1"/>
</dbReference>
<keyword evidence="4" id="KW-1185">Reference proteome</keyword>
<dbReference type="Gene3D" id="3.40.30.10">
    <property type="entry name" value="Glutaredoxin"/>
    <property type="match status" value="1"/>
</dbReference>
<evidence type="ECO:0000259" key="2">
    <source>
        <dbReference type="PROSITE" id="PS51352"/>
    </source>
</evidence>
<dbReference type="InterPro" id="IPR036249">
    <property type="entry name" value="Thioredoxin-like_sf"/>
</dbReference>
<keyword evidence="1" id="KW-0732">Signal</keyword>
<accession>A0ABP8GLN5</accession>